<evidence type="ECO:0000313" key="3">
    <source>
        <dbReference type="Proteomes" id="UP000825799"/>
    </source>
</evidence>
<feature type="region of interest" description="Disordered" evidence="1">
    <location>
        <begin position="123"/>
        <end position="157"/>
    </location>
</feature>
<keyword evidence="3" id="KW-1185">Reference proteome</keyword>
<dbReference type="CDD" id="cd00093">
    <property type="entry name" value="HTH_XRE"/>
    <property type="match status" value="1"/>
</dbReference>
<organism evidence="2 3">
    <name type="scientific">Devosia salina</name>
    <dbReference type="NCBI Taxonomy" id="2860336"/>
    <lineage>
        <taxon>Bacteria</taxon>
        <taxon>Pseudomonadati</taxon>
        <taxon>Pseudomonadota</taxon>
        <taxon>Alphaproteobacteria</taxon>
        <taxon>Hyphomicrobiales</taxon>
        <taxon>Devosiaceae</taxon>
        <taxon>Devosia</taxon>
    </lineage>
</organism>
<feature type="compositionally biased region" description="Polar residues" evidence="1">
    <location>
        <begin position="147"/>
        <end position="157"/>
    </location>
</feature>
<dbReference type="RefSeq" id="WP_220306874.1">
    <property type="nucleotide sequence ID" value="NZ_CP080590.1"/>
</dbReference>
<dbReference type="InterPro" id="IPR001387">
    <property type="entry name" value="Cro/C1-type_HTH"/>
</dbReference>
<evidence type="ECO:0000313" key="2">
    <source>
        <dbReference type="EMBL" id="QYO78404.1"/>
    </source>
</evidence>
<dbReference type="Proteomes" id="UP000825799">
    <property type="component" value="Chromosome"/>
</dbReference>
<gene>
    <name evidence="2" type="ORF">K1X15_07615</name>
</gene>
<evidence type="ECO:0000256" key="1">
    <source>
        <dbReference type="SAM" id="MobiDB-lite"/>
    </source>
</evidence>
<dbReference type="EMBL" id="CP080590">
    <property type="protein sequence ID" value="QYO78404.1"/>
    <property type="molecule type" value="Genomic_DNA"/>
</dbReference>
<reference evidence="2 3" key="1">
    <citation type="submission" date="2021-08" db="EMBL/GenBank/DDBJ databases">
        <title>Devosia salina sp. nov., isolated from the South China Sea sediment.</title>
        <authorList>
            <person name="Zhou Z."/>
        </authorList>
    </citation>
    <scope>NUCLEOTIDE SEQUENCE [LARGE SCALE GENOMIC DNA]</scope>
    <source>
        <strain evidence="2 3">SCS-3</strain>
    </source>
</reference>
<name>A0ABX8WHP8_9HYPH</name>
<proteinExistence type="predicted"/>
<accession>A0ABX8WHP8</accession>
<sequence>MTATATIALQAALHFVSHFEEVDPDDAGMLIGGEIMTAAELRQQILRGLESLRQGPAMLDTLGVDTRLRAASRKAGSDAALARQIGITRQSLADVMSGRREPGPAVLSYLRLRKVSPGRTLCTPLDDEVRSKAPRSERRQRAWDGLSVTQTDSVAAP</sequence>
<protein>
    <submittedName>
        <fullName evidence="2">Helix-turn-helix transcriptional regulator</fullName>
    </submittedName>
</protein>
<feature type="compositionally biased region" description="Basic and acidic residues" evidence="1">
    <location>
        <begin position="127"/>
        <end position="142"/>
    </location>
</feature>